<proteinExistence type="predicted"/>
<dbReference type="PANTHER" id="PTHR34504">
    <property type="entry name" value="ANTITOXIN HICB"/>
    <property type="match status" value="1"/>
</dbReference>
<feature type="domain" description="HicB-like antitoxin of toxin-antitoxin system" evidence="1">
    <location>
        <begin position="5"/>
        <end position="87"/>
    </location>
</feature>
<dbReference type="Pfam" id="PF15919">
    <property type="entry name" value="HicB_lk_antitox"/>
    <property type="match status" value="1"/>
</dbReference>
<reference evidence="2" key="1">
    <citation type="submission" date="2016-04" db="EMBL/GenBank/DDBJ databases">
        <authorList>
            <person name="Evans L.H."/>
            <person name="Alamgir A."/>
            <person name="Owens N."/>
            <person name="Weber N.D."/>
            <person name="Virtaneva K."/>
            <person name="Barbian K."/>
            <person name="Babar A."/>
            <person name="Rosenke K."/>
        </authorList>
    </citation>
    <scope>NUCLEOTIDE SEQUENCE</scope>
    <source>
        <strain evidence="2">86</strain>
    </source>
</reference>
<accession>A0A212K7M8</accession>
<dbReference type="EMBL" id="FLUO01000001">
    <property type="protein sequence ID" value="SBW07749.1"/>
    <property type="molecule type" value="Genomic_DNA"/>
</dbReference>
<evidence type="ECO:0000259" key="1">
    <source>
        <dbReference type="Pfam" id="PF15919"/>
    </source>
</evidence>
<dbReference type="InterPro" id="IPR051404">
    <property type="entry name" value="TA_system_antitoxin"/>
</dbReference>
<sequence length="97" mass="10322">MERLYPAVIGQDEDGGVFGVVFPDFPGCVSVGDTLNEAIEMGAEALGLHLSGMLRDGDEIPEPTPLDRVRLEPGEEGFSIVPIPVDVPEDMPSARAD</sequence>
<organism evidence="2">
    <name type="scientific">uncultured Alphaproteobacteria bacterium</name>
    <dbReference type="NCBI Taxonomy" id="91750"/>
    <lineage>
        <taxon>Bacteria</taxon>
        <taxon>Pseudomonadati</taxon>
        <taxon>Pseudomonadota</taxon>
        <taxon>Alphaproteobacteria</taxon>
        <taxon>environmental samples</taxon>
    </lineage>
</organism>
<dbReference type="InterPro" id="IPR035069">
    <property type="entry name" value="TTHA1013/TTHA0281-like"/>
</dbReference>
<gene>
    <name evidence="2" type="ORF">KL86APRO_12281</name>
</gene>
<name>A0A212K7M8_9PROT</name>
<dbReference type="InterPro" id="IPR031807">
    <property type="entry name" value="HicB-like"/>
</dbReference>
<protein>
    <recommendedName>
        <fullName evidence="1">HicB-like antitoxin of toxin-antitoxin system domain-containing protein</fullName>
    </recommendedName>
</protein>
<dbReference type="Gene3D" id="3.30.160.250">
    <property type="match status" value="1"/>
</dbReference>
<dbReference type="SUPFAM" id="SSF143100">
    <property type="entry name" value="TTHA1013/TTHA0281-like"/>
    <property type="match status" value="1"/>
</dbReference>
<evidence type="ECO:0000313" key="2">
    <source>
        <dbReference type="EMBL" id="SBW07749.1"/>
    </source>
</evidence>
<dbReference type="AlphaFoldDB" id="A0A212K7M8"/>
<dbReference type="PANTHER" id="PTHR34504:SF2">
    <property type="entry name" value="UPF0150 PROTEIN SSL0259"/>
    <property type="match status" value="1"/>
</dbReference>